<dbReference type="GO" id="GO:0005432">
    <property type="term" value="F:calcium:sodium antiporter activity"/>
    <property type="evidence" value="ECO:0007669"/>
    <property type="project" value="TreeGrafter"/>
</dbReference>
<feature type="transmembrane region" description="Helical" evidence="8">
    <location>
        <begin position="376"/>
        <end position="401"/>
    </location>
</feature>
<comment type="subcellular location">
    <subcellularLocation>
        <location evidence="1">Membrane</location>
        <topology evidence="1">Multi-pass membrane protein</topology>
    </subcellularLocation>
</comment>
<keyword evidence="4" id="KW-0106">Calcium</keyword>
<feature type="transmembrane region" description="Helical" evidence="8">
    <location>
        <begin position="413"/>
        <end position="434"/>
    </location>
</feature>
<dbReference type="Gene3D" id="1.20.1420.30">
    <property type="entry name" value="NCX, central ion-binding region"/>
    <property type="match status" value="2"/>
</dbReference>
<dbReference type="InterPro" id="IPR051359">
    <property type="entry name" value="CaCA_antiporter"/>
</dbReference>
<evidence type="ECO:0000256" key="6">
    <source>
        <dbReference type="ARBA" id="ARBA00022989"/>
    </source>
</evidence>
<evidence type="ECO:0000256" key="7">
    <source>
        <dbReference type="ARBA" id="ARBA00023136"/>
    </source>
</evidence>
<sequence>MNRTFSLAEVYSKVSCFSVMTVKHEDRCKFVSAADNCKHIMNLFRYYKIMYCALEVNDRSSELIIIVLYAVMVFFLILWTLMLMQKFFCQVIKILTIKLNLNEYLAGITLIAMCNSSPELLTHLMPVRSLSPVYSITLSSGITVLSLSGGIICYLRSFQINNACAIRDILFLVLCSELVLYFILTEGRTRIWEAVALITLFLTYVIINVIDLKLSRLYMEKVKRKIAEMKTRDLTIGDHQELSNLELEFSTLEIHNMMGLHNYRHTYYYDNMIRKSSLRRSTIRRSTLGLGRVSKPIPQEKGIDLNSTFNILHNPDNPKNMFIFSEFREALWPVDREQWRLKGWCGRGILLILAPLYLLSVIIIPNPDYTADKHGWSKLLNCIQIIISPFICTLIIHALHLKDYDEYSMKFDFIYALYSLAITVPLAIAVLIHSRTDKPPAYHIIFAILGFIITVLILTICFTEMEVLFSIIGLSFDLSEDYVAISIHVLAASLSDIILNSSLAKQGYERMAFAATISHPILELTLGMGLVCLVNAHAQEEGAVNWLIGIHGYIILVFYMIAVFSYLGWGLIYNFFTRRSMGIYSFIIYALFCFYIILAELEIIYDITFISPYIEPK</sequence>
<keyword evidence="11" id="KW-1185">Reference proteome</keyword>
<evidence type="ECO:0000313" key="11">
    <source>
        <dbReference type="Proteomes" id="UP000009192"/>
    </source>
</evidence>
<dbReference type="OrthoDB" id="407410at2759"/>
<reference evidence="10 11" key="1">
    <citation type="journal article" date="2007" name="Nature">
        <title>Evolution of genes and genomes on the Drosophila phylogeny.</title>
        <authorList>
            <consortium name="Drosophila 12 Genomes Consortium"/>
            <person name="Clark A.G."/>
            <person name="Eisen M.B."/>
            <person name="Smith D.R."/>
            <person name="Bergman C.M."/>
            <person name="Oliver B."/>
            <person name="Markow T.A."/>
            <person name="Kaufman T.C."/>
            <person name="Kellis M."/>
            <person name="Gelbart W."/>
            <person name="Iyer V.N."/>
            <person name="Pollard D.A."/>
            <person name="Sackton T.B."/>
            <person name="Larracuente A.M."/>
            <person name="Singh N.D."/>
            <person name="Abad J.P."/>
            <person name="Abt D.N."/>
            <person name="Adryan B."/>
            <person name="Aguade M."/>
            <person name="Akashi H."/>
            <person name="Anderson W.W."/>
            <person name="Aquadro C.F."/>
            <person name="Ardell D.H."/>
            <person name="Arguello R."/>
            <person name="Artieri C.G."/>
            <person name="Barbash D.A."/>
            <person name="Barker D."/>
            <person name="Barsanti P."/>
            <person name="Batterham P."/>
            <person name="Batzoglou S."/>
            <person name="Begun D."/>
            <person name="Bhutkar A."/>
            <person name="Blanco E."/>
            <person name="Bosak S.A."/>
            <person name="Bradley R.K."/>
            <person name="Brand A.D."/>
            <person name="Brent M.R."/>
            <person name="Brooks A.N."/>
            <person name="Brown R.H."/>
            <person name="Butlin R.K."/>
            <person name="Caggese C."/>
            <person name="Calvi B.R."/>
            <person name="Bernardo de Carvalho A."/>
            <person name="Caspi A."/>
            <person name="Castrezana S."/>
            <person name="Celniker S.E."/>
            <person name="Chang J.L."/>
            <person name="Chapple C."/>
            <person name="Chatterji S."/>
            <person name="Chinwalla A."/>
            <person name="Civetta A."/>
            <person name="Clifton S.W."/>
            <person name="Comeron J.M."/>
            <person name="Costello J.C."/>
            <person name="Coyne J.A."/>
            <person name="Daub J."/>
            <person name="David R.G."/>
            <person name="Delcher A.L."/>
            <person name="Delehaunty K."/>
            <person name="Do C.B."/>
            <person name="Ebling H."/>
            <person name="Edwards K."/>
            <person name="Eickbush T."/>
            <person name="Evans J.D."/>
            <person name="Filipski A."/>
            <person name="Findeiss S."/>
            <person name="Freyhult E."/>
            <person name="Fulton L."/>
            <person name="Fulton R."/>
            <person name="Garcia A.C."/>
            <person name="Gardiner A."/>
            <person name="Garfield D.A."/>
            <person name="Garvin B.E."/>
            <person name="Gibson G."/>
            <person name="Gilbert D."/>
            <person name="Gnerre S."/>
            <person name="Godfrey J."/>
            <person name="Good R."/>
            <person name="Gotea V."/>
            <person name="Gravely B."/>
            <person name="Greenberg A.J."/>
            <person name="Griffiths-Jones S."/>
            <person name="Gross S."/>
            <person name="Guigo R."/>
            <person name="Gustafson E.A."/>
            <person name="Haerty W."/>
            <person name="Hahn M.W."/>
            <person name="Halligan D.L."/>
            <person name="Halpern A.L."/>
            <person name="Halter G.M."/>
            <person name="Han M.V."/>
            <person name="Heger A."/>
            <person name="Hillier L."/>
            <person name="Hinrichs A.S."/>
            <person name="Holmes I."/>
            <person name="Hoskins R.A."/>
            <person name="Hubisz M.J."/>
            <person name="Hultmark D."/>
            <person name="Huntley M.A."/>
            <person name="Jaffe D.B."/>
            <person name="Jagadeeshan S."/>
            <person name="Jeck W.R."/>
            <person name="Johnson J."/>
            <person name="Jones C.D."/>
            <person name="Jordan W.C."/>
            <person name="Karpen G.H."/>
            <person name="Kataoka E."/>
            <person name="Keightley P.D."/>
            <person name="Kheradpour P."/>
            <person name="Kirkness E.F."/>
            <person name="Koerich L.B."/>
            <person name="Kristiansen K."/>
            <person name="Kudrna D."/>
            <person name="Kulathinal R.J."/>
            <person name="Kumar S."/>
            <person name="Kwok R."/>
            <person name="Lander E."/>
            <person name="Langley C.H."/>
            <person name="Lapoint R."/>
            <person name="Lazzaro B.P."/>
            <person name="Lee S.J."/>
            <person name="Levesque L."/>
            <person name="Li R."/>
            <person name="Lin C.F."/>
            <person name="Lin M.F."/>
            <person name="Lindblad-Toh K."/>
            <person name="Llopart A."/>
            <person name="Long M."/>
            <person name="Low L."/>
            <person name="Lozovsky E."/>
            <person name="Lu J."/>
            <person name="Luo M."/>
            <person name="Machado C.A."/>
            <person name="Makalowski W."/>
            <person name="Marzo M."/>
            <person name="Matsuda M."/>
            <person name="Matzkin L."/>
            <person name="McAllister B."/>
            <person name="McBride C.S."/>
            <person name="McKernan B."/>
            <person name="McKernan K."/>
            <person name="Mendez-Lago M."/>
            <person name="Minx P."/>
            <person name="Mollenhauer M.U."/>
            <person name="Montooth K."/>
            <person name="Mount S.M."/>
            <person name="Mu X."/>
            <person name="Myers E."/>
            <person name="Negre B."/>
            <person name="Newfeld S."/>
            <person name="Nielsen R."/>
            <person name="Noor M.A."/>
            <person name="O'Grady P."/>
            <person name="Pachter L."/>
            <person name="Papaceit M."/>
            <person name="Parisi M.J."/>
            <person name="Parisi M."/>
            <person name="Parts L."/>
            <person name="Pedersen J.S."/>
            <person name="Pesole G."/>
            <person name="Phillippy A.M."/>
            <person name="Ponting C.P."/>
            <person name="Pop M."/>
            <person name="Porcelli D."/>
            <person name="Powell J.R."/>
            <person name="Prohaska S."/>
            <person name="Pruitt K."/>
            <person name="Puig M."/>
            <person name="Quesneville H."/>
            <person name="Ram K.R."/>
            <person name="Rand D."/>
            <person name="Rasmussen M.D."/>
            <person name="Reed L.K."/>
            <person name="Reenan R."/>
            <person name="Reily A."/>
            <person name="Remington K.A."/>
            <person name="Rieger T.T."/>
            <person name="Ritchie M.G."/>
            <person name="Robin C."/>
            <person name="Rogers Y.H."/>
            <person name="Rohde C."/>
            <person name="Rozas J."/>
            <person name="Rubenfield M.J."/>
            <person name="Ruiz A."/>
            <person name="Russo S."/>
            <person name="Salzberg S.L."/>
            <person name="Sanchez-Gracia A."/>
            <person name="Saranga D.J."/>
            <person name="Sato H."/>
            <person name="Schaeffer S.W."/>
            <person name="Schatz M.C."/>
            <person name="Schlenke T."/>
            <person name="Schwartz R."/>
            <person name="Segarra C."/>
            <person name="Singh R.S."/>
            <person name="Sirot L."/>
            <person name="Sirota M."/>
            <person name="Sisneros N.B."/>
            <person name="Smith C.D."/>
            <person name="Smith T.F."/>
            <person name="Spieth J."/>
            <person name="Stage D.E."/>
            <person name="Stark A."/>
            <person name="Stephan W."/>
            <person name="Strausberg R.L."/>
            <person name="Strempel S."/>
            <person name="Sturgill D."/>
            <person name="Sutton G."/>
            <person name="Sutton G.G."/>
            <person name="Tao W."/>
            <person name="Teichmann S."/>
            <person name="Tobari Y.N."/>
            <person name="Tomimura Y."/>
            <person name="Tsolas J.M."/>
            <person name="Valente V.L."/>
            <person name="Venter E."/>
            <person name="Venter J.C."/>
            <person name="Vicario S."/>
            <person name="Vieira F.G."/>
            <person name="Vilella A.J."/>
            <person name="Villasante A."/>
            <person name="Walenz B."/>
            <person name="Wang J."/>
            <person name="Wasserman M."/>
            <person name="Watts T."/>
            <person name="Wilson D."/>
            <person name="Wilson R.K."/>
            <person name="Wing R.A."/>
            <person name="Wolfner M.F."/>
            <person name="Wong A."/>
            <person name="Wong G.K."/>
            <person name="Wu C.I."/>
            <person name="Wu G."/>
            <person name="Yamamoto D."/>
            <person name="Yang H.P."/>
            <person name="Yang S.P."/>
            <person name="Yorke J.A."/>
            <person name="Yoshida K."/>
            <person name="Zdobnov E."/>
            <person name="Zhang P."/>
            <person name="Zhang Y."/>
            <person name="Zimin A.V."/>
            <person name="Baldwin J."/>
            <person name="Abdouelleil A."/>
            <person name="Abdulkadir J."/>
            <person name="Abebe A."/>
            <person name="Abera B."/>
            <person name="Abreu J."/>
            <person name="Acer S.C."/>
            <person name="Aftuck L."/>
            <person name="Alexander A."/>
            <person name="An P."/>
            <person name="Anderson E."/>
            <person name="Anderson S."/>
            <person name="Arachi H."/>
            <person name="Azer M."/>
            <person name="Bachantsang P."/>
            <person name="Barry A."/>
            <person name="Bayul T."/>
            <person name="Berlin A."/>
            <person name="Bessette D."/>
            <person name="Bloom T."/>
            <person name="Blye J."/>
            <person name="Boguslavskiy L."/>
            <person name="Bonnet C."/>
            <person name="Boukhgalter B."/>
            <person name="Bourzgui I."/>
            <person name="Brown A."/>
            <person name="Cahill P."/>
            <person name="Channer S."/>
            <person name="Cheshatsang Y."/>
            <person name="Chuda L."/>
            <person name="Citroen M."/>
            <person name="Collymore A."/>
            <person name="Cooke P."/>
            <person name="Costello M."/>
            <person name="D'Aco K."/>
            <person name="Daza R."/>
            <person name="De Haan G."/>
            <person name="DeGray S."/>
            <person name="DeMaso C."/>
            <person name="Dhargay N."/>
            <person name="Dooley K."/>
            <person name="Dooley E."/>
            <person name="Doricent M."/>
            <person name="Dorje P."/>
            <person name="Dorjee K."/>
            <person name="Dupes A."/>
            <person name="Elong R."/>
            <person name="Falk J."/>
            <person name="Farina A."/>
            <person name="Faro S."/>
            <person name="Ferguson D."/>
            <person name="Fisher S."/>
            <person name="Foley C.D."/>
            <person name="Franke A."/>
            <person name="Friedrich D."/>
            <person name="Gadbois L."/>
            <person name="Gearin G."/>
            <person name="Gearin C.R."/>
            <person name="Giannoukos G."/>
            <person name="Goode T."/>
            <person name="Graham J."/>
            <person name="Grandbois E."/>
            <person name="Grewal S."/>
            <person name="Gyaltsen K."/>
            <person name="Hafez N."/>
            <person name="Hagos B."/>
            <person name="Hall J."/>
            <person name="Henson C."/>
            <person name="Hollinger A."/>
            <person name="Honan T."/>
            <person name="Huard M.D."/>
            <person name="Hughes L."/>
            <person name="Hurhula B."/>
            <person name="Husby M.E."/>
            <person name="Kamat A."/>
            <person name="Kanga B."/>
            <person name="Kashin S."/>
            <person name="Khazanovich D."/>
            <person name="Kisner P."/>
            <person name="Lance K."/>
            <person name="Lara M."/>
            <person name="Lee W."/>
            <person name="Lennon N."/>
            <person name="Letendre F."/>
            <person name="LeVine R."/>
            <person name="Lipovsky A."/>
            <person name="Liu X."/>
            <person name="Liu J."/>
            <person name="Liu S."/>
            <person name="Lokyitsang T."/>
            <person name="Lokyitsang Y."/>
            <person name="Lubonja R."/>
            <person name="Lui A."/>
            <person name="MacDonald P."/>
            <person name="Magnisalis V."/>
            <person name="Maru K."/>
            <person name="Matthews C."/>
            <person name="McCusker W."/>
            <person name="McDonough S."/>
            <person name="Mehta T."/>
            <person name="Meldrim J."/>
            <person name="Meneus L."/>
            <person name="Mihai O."/>
            <person name="Mihalev A."/>
            <person name="Mihova T."/>
            <person name="Mittelman R."/>
            <person name="Mlenga V."/>
            <person name="Montmayeur A."/>
            <person name="Mulrain L."/>
            <person name="Navidi A."/>
            <person name="Naylor J."/>
            <person name="Negash T."/>
            <person name="Nguyen T."/>
            <person name="Nguyen N."/>
            <person name="Nicol R."/>
            <person name="Norbu C."/>
            <person name="Norbu N."/>
            <person name="Novod N."/>
            <person name="O'Neill B."/>
            <person name="Osman S."/>
            <person name="Markiewicz E."/>
            <person name="Oyono O.L."/>
            <person name="Patti C."/>
            <person name="Phunkhang P."/>
            <person name="Pierre F."/>
            <person name="Priest M."/>
            <person name="Raghuraman S."/>
            <person name="Rege F."/>
            <person name="Reyes R."/>
            <person name="Rise C."/>
            <person name="Rogov P."/>
            <person name="Ross K."/>
            <person name="Ryan E."/>
            <person name="Settipalli S."/>
            <person name="Shea T."/>
            <person name="Sherpa N."/>
            <person name="Shi L."/>
            <person name="Shih D."/>
            <person name="Sparrow T."/>
            <person name="Spaulding J."/>
            <person name="Stalker J."/>
            <person name="Stange-Thomann N."/>
            <person name="Stavropoulos S."/>
            <person name="Stone C."/>
            <person name="Strader C."/>
            <person name="Tesfaye S."/>
            <person name="Thomson T."/>
            <person name="Thoulutsang Y."/>
            <person name="Thoulutsang D."/>
            <person name="Topham K."/>
            <person name="Topping I."/>
            <person name="Tsamla T."/>
            <person name="Vassiliev H."/>
            <person name="Vo A."/>
            <person name="Wangchuk T."/>
            <person name="Wangdi T."/>
            <person name="Weiand M."/>
            <person name="Wilkinson J."/>
            <person name="Wilson A."/>
            <person name="Yadav S."/>
            <person name="Young G."/>
            <person name="Yu Q."/>
            <person name="Zembek L."/>
            <person name="Zhong D."/>
            <person name="Zimmer A."/>
            <person name="Zwirko Z."/>
            <person name="Jaffe D.B."/>
            <person name="Alvarez P."/>
            <person name="Brockman W."/>
            <person name="Butler J."/>
            <person name="Chin C."/>
            <person name="Gnerre S."/>
            <person name="Grabherr M."/>
            <person name="Kleber M."/>
            <person name="Mauceli E."/>
            <person name="MacCallum I."/>
        </authorList>
    </citation>
    <scope>NUCLEOTIDE SEQUENCE [LARGE SCALE GENOMIC DNA]</scope>
    <source>
        <strain evidence="11">Tucson 15081-1352.22</strain>
    </source>
</reference>
<evidence type="ECO:0000256" key="1">
    <source>
        <dbReference type="ARBA" id="ARBA00004141"/>
    </source>
</evidence>
<evidence type="ECO:0000259" key="9">
    <source>
        <dbReference type="Pfam" id="PF01699"/>
    </source>
</evidence>
<evidence type="ECO:0000256" key="5">
    <source>
        <dbReference type="ARBA" id="ARBA00022692"/>
    </source>
</evidence>
<feature type="transmembrane region" description="Helical" evidence="8">
    <location>
        <begin position="63"/>
        <end position="83"/>
    </location>
</feature>
<accession>A0A0Q9XQW0</accession>
<dbReference type="EMBL" id="CH933809">
    <property type="protein sequence ID" value="KRG06387.1"/>
    <property type="molecule type" value="Genomic_DNA"/>
</dbReference>
<feature type="transmembrane region" description="Helical" evidence="8">
    <location>
        <begin position="190"/>
        <end position="210"/>
    </location>
</feature>
<keyword evidence="7 8" id="KW-0472">Membrane</keyword>
<keyword evidence="6 8" id="KW-1133">Transmembrane helix</keyword>
<dbReference type="PANTHER" id="PTHR12266:SF0">
    <property type="entry name" value="MITOCHONDRIAL SODIUM_CALCIUM EXCHANGER PROTEIN"/>
    <property type="match status" value="1"/>
</dbReference>
<gene>
    <name evidence="10" type="primary">Dmoj\GI26734</name>
    <name evidence="10" type="ORF">Dmoj_GI26734</name>
</gene>
<feature type="transmembrane region" description="Helical" evidence="8">
    <location>
        <begin position="581"/>
        <end position="601"/>
    </location>
</feature>
<evidence type="ECO:0000256" key="8">
    <source>
        <dbReference type="SAM" id="Phobius"/>
    </source>
</evidence>
<dbReference type="Proteomes" id="UP000009192">
    <property type="component" value="Unassembled WGS sequence"/>
</dbReference>
<evidence type="ECO:0000256" key="3">
    <source>
        <dbReference type="ARBA" id="ARBA00022449"/>
    </source>
</evidence>
<name>A0A0Q9XQW0_DROMO</name>
<dbReference type="InterPro" id="IPR004837">
    <property type="entry name" value="NaCa_Exmemb"/>
</dbReference>
<dbReference type="InParanoid" id="A0A0Q9XQW0"/>
<evidence type="ECO:0000313" key="10">
    <source>
        <dbReference type="EMBL" id="KRG06387.1"/>
    </source>
</evidence>
<keyword evidence="5 8" id="KW-0812">Transmembrane</keyword>
<dbReference type="KEGG" id="dmo:Dmoj_GI26734"/>
<dbReference type="GO" id="GO:0006874">
    <property type="term" value="P:intracellular calcium ion homeostasis"/>
    <property type="evidence" value="ECO:0007669"/>
    <property type="project" value="TreeGrafter"/>
</dbReference>
<dbReference type="Pfam" id="PF01699">
    <property type="entry name" value="Na_Ca_ex"/>
    <property type="match status" value="2"/>
</dbReference>
<feature type="domain" description="Sodium/calcium exchanger membrane region" evidence="9">
    <location>
        <begin position="70"/>
        <end position="208"/>
    </location>
</feature>
<feature type="transmembrane region" description="Helical" evidence="8">
    <location>
        <begin position="511"/>
        <end position="534"/>
    </location>
</feature>
<keyword evidence="4" id="KW-0109">Calcium transport</keyword>
<keyword evidence="3" id="KW-0050">Antiport</keyword>
<feature type="transmembrane region" description="Helical" evidence="8">
    <location>
        <begin position="166"/>
        <end position="184"/>
    </location>
</feature>
<feature type="transmembrane region" description="Helical" evidence="8">
    <location>
        <begin position="440"/>
        <end position="462"/>
    </location>
</feature>
<organism evidence="10 11">
    <name type="scientific">Drosophila mojavensis</name>
    <name type="common">Fruit fly</name>
    <dbReference type="NCBI Taxonomy" id="7230"/>
    <lineage>
        <taxon>Eukaryota</taxon>
        <taxon>Metazoa</taxon>
        <taxon>Ecdysozoa</taxon>
        <taxon>Arthropoda</taxon>
        <taxon>Hexapoda</taxon>
        <taxon>Insecta</taxon>
        <taxon>Pterygota</taxon>
        <taxon>Neoptera</taxon>
        <taxon>Endopterygota</taxon>
        <taxon>Diptera</taxon>
        <taxon>Brachycera</taxon>
        <taxon>Muscomorpha</taxon>
        <taxon>Ephydroidea</taxon>
        <taxon>Drosophilidae</taxon>
        <taxon>Drosophila</taxon>
    </lineage>
</organism>
<dbReference type="PANTHER" id="PTHR12266">
    <property type="entry name" value="NA+/CA2+ K+ INDEPENDENT EXCHANGER"/>
    <property type="match status" value="1"/>
</dbReference>
<evidence type="ECO:0000256" key="4">
    <source>
        <dbReference type="ARBA" id="ARBA00022568"/>
    </source>
</evidence>
<dbReference type="GO" id="GO:0016020">
    <property type="term" value="C:membrane"/>
    <property type="evidence" value="ECO:0007669"/>
    <property type="project" value="UniProtKB-SubCell"/>
</dbReference>
<feature type="transmembrane region" description="Helical" evidence="8">
    <location>
        <begin position="133"/>
        <end position="154"/>
    </location>
</feature>
<evidence type="ECO:0000256" key="2">
    <source>
        <dbReference type="ARBA" id="ARBA00022448"/>
    </source>
</evidence>
<keyword evidence="4" id="KW-0406">Ion transport</keyword>
<protein>
    <recommendedName>
        <fullName evidence="9">Sodium/calcium exchanger membrane region domain-containing protein</fullName>
    </recommendedName>
</protein>
<keyword evidence="2" id="KW-0813">Transport</keyword>
<feature type="domain" description="Sodium/calcium exchanger membrane region" evidence="9">
    <location>
        <begin position="447"/>
        <end position="597"/>
    </location>
</feature>
<dbReference type="InterPro" id="IPR044880">
    <property type="entry name" value="NCX_ion-bd_dom_sf"/>
</dbReference>
<feature type="transmembrane region" description="Helical" evidence="8">
    <location>
        <begin position="546"/>
        <end position="569"/>
    </location>
</feature>
<dbReference type="AlphaFoldDB" id="A0A0Q9XQW0"/>
<feature type="transmembrane region" description="Helical" evidence="8">
    <location>
        <begin position="482"/>
        <end position="499"/>
    </location>
</feature>
<proteinExistence type="predicted"/>